<keyword evidence="2" id="KW-0663">Pyridoxal phosphate</keyword>
<comment type="cofactor">
    <cofactor evidence="1">
        <name>pyridoxal 5'-phosphate</name>
        <dbReference type="ChEBI" id="CHEBI:597326"/>
    </cofactor>
</comment>
<dbReference type="GO" id="GO:0008483">
    <property type="term" value="F:transaminase activity"/>
    <property type="evidence" value="ECO:0007669"/>
    <property type="project" value="InterPro"/>
</dbReference>
<dbReference type="Pfam" id="PF00202">
    <property type="entry name" value="Aminotran_3"/>
    <property type="match status" value="1"/>
</dbReference>
<protein>
    <submittedName>
        <fullName evidence="3">Unannotated protein</fullName>
    </submittedName>
</protein>
<organism evidence="3">
    <name type="scientific">freshwater metagenome</name>
    <dbReference type="NCBI Taxonomy" id="449393"/>
    <lineage>
        <taxon>unclassified sequences</taxon>
        <taxon>metagenomes</taxon>
        <taxon>ecological metagenomes</taxon>
    </lineage>
</organism>
<reference evidence="3" key="1">
    <citation type="submission" date="2020-05" db="EMBL/GenBank/DDBJ databases">
        <authorList>
            <person name="Chiriac C."/>
            <person name="Salcher M."/>
            <person name="Ghai R."/>
            <person name="Kavagutti S V."/>
        </authorList>
    </citation>
    <scope>NUCLEOTIDE SEQUENCE</scope>
</reference>
<dbReference type="Gene3D" id="3.90.1150.10">
    <property type="entry name" value="Aspartate Aminotransferase, domain 1"/>
    <property type="match status" value="1"/>
</dbReference>
<dbReference type="Gene3D" id="3.40.640.10">
    <property type="entry name" value="Type I PLP-dependent aspartate aminotransferase-like (Major domain)"/>
    <property type="match status" value="1"/>
</dbReference>
<dbReference type="InterPro" id="IPR015424">
    <property type="entry name" value="PyrdxlP-dep_Trfase"/>
</dbReference>
<accession>A0A6J6H3J1</accession>
<name>A0A6J6H3J1_9ZZZZ</name>
<dbReference type="EMBL" id="CAEZUL010000141">
    <property type="protein sequence ID" value="CAB4606399.1"/>
    <property type="molecule type" value="Genomic_DNA"/>
</dbReference>
<dbReference type="PANTHER" id="PTHR43713">
    <property type="entry name" value="GLUTAMATE-1-SEMIALDEHYDE 2,1-AMINOMUTASE"/>
    <property type="match status" value="1"/>
</dbReference>
<dbReference type="InterPro" id="IPR015422">
    <property type="entry name" value="PyrdxlP-dep_Trfase_small"/>
</dbReference>
<dbReference type="GO" id="GO:0030170">
    <property type="term" value="F:pyridoxal phosphate binding"/>
    <property type="evidence" value="ECO:0007669"/>
    <property type="project" value="InterPro"/>
</dbReference>
<dbReference type="InterPro" id="IPR005814">
    <property type="entry name" value="Aminotrans_3"/>
</dbReference>
<evidence type="ECO:0000256" key="2">
    <source>
        <dbReference type="ARBA" id="ARBA00022898"/>
    </source>
</evidence>
<dbReference type="PANTHER" id="PTHR43713:SF3">
    <property type="entry name" value="GLUTAMATE-1-SEMIALDEHYDE 2,1-AMINOMUTASE 1, CHLOROPLASTIC-RELATED"/>
    <property type="match status" value="1"/>
</dbReference>
<dbReference type="SUPFAM" id="SSF53383">
    <property type="entry name" value="PLP-dependent transferases"/>
    <property type="match status" value="1"/>
</dbReference>
<dbReference type="AlphaFoldDB" id="A0A6J6H3J1"/>
<gene>
    <name evidence="3" type="ORF">UFOPK1808_01103</name>
</gene>
<sequence>MPDLICLAKSIGGGLPLGAFGGTLECMQEIESGRVVHVGTYNGNPLVMAVAKAVLSEVCTKEVTAATIARSALLVEACDAIIESAALPAHTVQLGAKGCVTWSVDPIKNYRDYKATDFDIAYAQWIHGINRGIMLPPGLDEQWLVSVMHTEEETLRYATVFGEFVDELIA</sequence>
<evidence type="ECO:0000256" key="1">
    <source>
        <dbReference type="ARBA" id="ARBA00001933"/>
    </source>
</evidence>
<evidence type="ECO:0000313" key="3">
    <source>
        <dbReference type="EMBL" id="CAB4606399.1"/>
    </source>
</evidence>
<dbReference type="InterPro" id="IPR015421">
    <property type="entry name" value="PyrdxlP-dep_Trfase_major"/>
</dbReference>
<proteinExistence type="predicted"/>